<dbReference type="SUPFAM" id="SSF52540">
    <property type="entry name" value="P-loop containing nucleoside triphosphate hydrolases"/>
    <property type="match status" value="1"/>
</dbReference>
<dbReference type="eggNOG" id="COG2842">
    <property type="taxonomic scope" value="Bacteria"/>
</dbReference>
<dbReference type="STRING" id="1046627.BZARG_750"/>
<gene>
    <name evidence="2" type="ORF">BZARG_750</name>
</gene>
<dbReference type="GO" id="GO:0005524">
    <property type="term" value="F:ATP binding"/>
    <property type="evidence" value="ECO:0007669"/>
    <property type="project" value="UniProtKB-KW"/>
</dbReference>
<dbReference type="GO" id="GO:0016887">
    <property type="term" value="F:ATP hydrolysis activity"/>
    <property type="evidence" value="ECO:0007669"/>
    <property type="project" value="InterPro"/>
</dbReference>
<reference evidence="2 3" key="1">
    <citation type="journal article" date="2008" name="Int. J. Syst. Evol. Microbiol.">
        <title>Bizionia argentinensis sp. nov., isolated from surface marine water in Antarctica.</title>
        <authorList>
            <person name="Bercovich A."/>
            <person name="Vazquez S.C."/>
            <person name="Yankilevich P."/>
            <person name="Coria S.H."/>
            <person name="Foti M."/>
            <person name="Hernandez E."/>
            <person name="Vidal A."/>
            <person name="Ruberto L."/>
            <person name="Melo C."/>
            <person name="Marenssi S."/>
            <person name="Criscuolo M."/>
            <person name="Memoli M."/>
            <person name="Arguelles M."/>
            <person name="Mac Cormack W.P."/>
        </authorList>
    </citation>
    <scope>NUCLEOTIDE SEQUENCE [LARGE SCALE GENOMIC DNA]</scope>
    <source>
        <strain evidence="2 3">JUB59</strain>
    </source>
</reference>
<keyword evidence="2" id="KW-0547">Nucleotide-binding</keyword>
<protein>
    <submittedName>
        <fullName evidence="2">ATP-binding protein</fullName>
    </submittedName>
</protein>
<dbReference type="InterPro" id="IPR052026">
    <property type="entry name" value="ExeA_AAA_ATPase_DNA-bind"/>
</dbReference>
<dbReference type="AlphaFoldDB" id="G2EB67"/>
<dbReference type="InterPro" id="IPR027417">
    <property type="entry name" value="P-loop_NTPase"/>
</dbReference>
<dbReference type="PANTHER" id="PTHR35894:SF5">
    <property type="entry name" value="MU-LIKE PROPHAGE FLUMU DNA TRANSPOSITION PROTEIN B"/>
    <property type="match status" value="1"/>
</dbReference>
<dbReference type="EMBL" id="AFXZ01000009">
    <property type="protein sequence ID" value="EGV44240.1"/>
    <property type="molecule type" value="Genomic_DNA"/>
</dbReference>
<name>G2EB67_9FLAO</name>
<accession>G2EB67</accession>
<keyword evidence="2" id="KW-0067">ATP-binding</keyword>
<comment type="caution">
    <text evidence="2">The sequence shown here is derived from an EMBL/GenBank/DDBJ whole genome shotgun (WGS) entry which is preliminary data.</text>
</comment>
<feature type="domain" description="ORC1/DEAH AAA+ ATPase" evidence="1">
    <location>
        <begin position="100"/>
        <end position="221"/>
    </location>
</feature>
<keyword evidence="3" id="KW-1185">Reference proteome</keyword>
<dbReference type="Proteomes" id="UP000003730">
    <property type="component" value="Unassembled WGS sequence"/>
</dbReference>
<evidence type="ECO:0000313" key="2">
    <source>
        <dbReference type="EMBL" id="EGV44240.1"/>
    </source>
</evidence>
<dbReference type="RefSeq" id="WP_008635332.1">
    <property type="nucleotide sequence ID" value="NZ_AFXZ01000009.1"/>
</dbReference>
<dbReference type="InterPro" id="IPR049945">
    <property type="entry name" value="AAA_22"/>
</dbReference>
<dbReference type="PANTHER" id="PTHR35894">
    <property type="entry name" value="GENERAL SECRETION PATHWAY PROTEIN A-RELATED"/>
    <property type="match status" value="1"/>
</dbReference>
<evidence type="ECO:0000313" key="3">
    <source>
        <dbReference type="Proteomes" id="UP000003730"/>
    </source>
</evidence>
<organism evidence="2 3">
    <name type="scientific">Bizionia argentinensis JUB59</name>
    <dbReference type="NCBI Taxonomy" id="1046627"/>
    <lineage>
        <taxon>Bacteria</taxon>
        <taxon>Pseudomonadati</taxon>
        <taxon>Bacteroidota</taxon>
        <taxon>Flavobacteriia</taxon>
        <taxon>Flavobacteriales</taxon>
        <taxon>Flavobacteriaceae</taxon>
        <taxon>Bizionia</taxon>
    </lineage>
</organism>
<dbReference type="Gene3D" id="3.40.50.300">
    <property type="entry name" value="P-loop containing nucleotide triphosphate hydrolases"/>
    <property type="match status" value="1"/>
</dbReference>
<proteinExistence type="predicted"/>
<dbReference type="Pfam" id="PF13401">
    <property type="entry name" value="AAA_22"/>
    <property type="match status" value="1"/>
</dbReference>
<evidence type="ECO:0000259" key="1">
    <source>
        <dbReference type="Pfam" id="PF13401"/>
    </source>
</evidence>
<sequence>MTDTHKNNIAHKLQEYINVHAISQSIVSHRAGVRQEYITAILKGVFTYDAGKGNTGNIPDKHFMKLAELVDYTTEKRYWLNRATPQLTQMIAILEEAREHAYTRLVVGSTGSGKSHAITLYAKKHPADVFHVKVGSEDTLNGLLEKVCAALKVPPSKHKSAKIRDISMALKMLYNYGKKPQLIFDESEYLKVSALCSIKEFYDYLDKYCSIVLIGTDQLTGQIDKLRKKDAKGIPQLYRRIKFGIRHLPSIDKTFKLFLNEIEDKELKRFLRAQCDNYGELHDVLVPCMREADRLDIPLSLALVKKILNVNEVEIFKAY</sequence>
<dbReference type="OrthoDB" id="1244738at2"/>